<dbReference type="SUPFAM" id="SSF56219">
    <property type="entry name" value="DNase I-like"/>
    <property type="match status" value="1"/>
</dbReference>
<feature type="region of interest" description="Disordered" evidence="1">
    <location>
        <begin position="193"/>
        <end position="212"/>
    </location>
</feature>
<name>V4C106_LOTGI</name>
<protein>
    <recommendedName>
        <fullName evidence="2">Endonuclease/exonuclease/phosphatase domain-containing protein</fullName>
    </recommendedName>
</protein>
<keyword evidence="4" id="KW-1185">Reference proteome</keyword>
<accession>V4C106</accession>
<dbReference type="GeneID" id="20248843"/>
<feature type="region of interest" description="Disordered" evidence="1">
    <location>
        <begin position="283"/>
        <end position="341"/>
    </location>
</feature>
<dbReference type="OrthoDB" id="387657at2759"/>
<dbReference type="PANTHER" id="PTHR14859">
    <property type="entry name" value="CALCOFLUOR WHITE HYPERSENSITIVE PROTEIN PRECURSOR"/>
    <property type="match status" value="1"/>
</dbReference>
<reference evidence="3 4" key="1">
    <citation type="journal article" date="2013" name="Nature">
        <title>Insights into bilaterian evolution from three spiralian genomes.</title>
        <authorList>
            <person name="Simakov O."/>
            <person name="Marletaz F."/>
            <person name="Cho S.J."/>
            <person name="Edsinger-Gonzales E."/>
            <person name="Havlak P."/>
            <person name="Hellsten U."/>
            <person name="Kuo D.H."/>
            <person name="Larsson T."/>
            <person name="Lv J."/>
            <person name="Arendt D."/>
            <person name="Savage R."/>
            <person name="Osoegawa K."/>
            <person name="de Jong P."/>
            <person name="Grimwood J."/>
            <person name="Chapman J.A."/>
            <person name="Shapiro H."/>
            <person name="Aerts A."/>
            <person name="Otillar R.P."/>
            <person name="Terry A.Y."/>
            <person name="Boore J.L."/>
            <person name="Grigoriev I.V."/>
            <person name="Lindberg D.R."/>
            <person name="Seaver E.C."/>
            <person name="Weisblat D.A."/>
            <person name="Putnam N.H."/>
            <person name="Rokhsar D.S."/>
        </authorList>
    </citation>
    <scope>NUCLEOTIDE SEQUENCE [LARGE SCALE GENOMIC DNA]</scope>
</reference>
<dbReference type="GO" id="GO:0003824">
    <property type="term" value="F:catalytic activity"/>
    <property type="evidence" value="ECO:0007669"/>
    <property type="project" value="InterPro"/>
</dbReference>
<dbReference type="EMBL" id="KB201701">
    <property type="protein sequence ID" value="ESO95144.1"/>
    <property type="molecule type" value="Genomic_DNA"/>
</dbReference>
<dbReference type="CTD" id="20248843"/>
<feature type="compositionally biased region" description="Basic and acidic residues" evidence="1">
    <location>
        <begin position="311"/>
        <end position="339"/>
    </location>
</feature>
<dbReference type="InterPro" id="IPR036691">
    <property type="entry name" value="Endo/exonu/phosph_ase_sf"/>
</dbReference>
<evidence type="ECO:0000256" key="1">
    <source>
        <dbReference type="SAM" id="MobiDB-lite"/>
    </source>
</evidence>
<dbReference type="STRING" id="225164.V4C106"/>
<dbReference type="GO" id="GO:0005783">
    <property type="term" value="C:endoplasmic reticulum"/>
    <property type="evidence" value="ECO:0007669"/>
    <property type="project" value="TreeGrafter"/>
</dbReference>
<dbReference type="KEGG" id="lgi:LOTGIDRAFT_232223"/>
<organism evidence="3 4">
    <name type="scientific">Lottia gigantea</name>
    <name type="common">Giant owl limpet</name>
    <dbReference type="NCBI Taxonomy" id="225164"/>
    <lineage>
        <taxon>Eukaryota</taxon>
        <taxon>Metazoa</taxon>
        <taxon>Spiralia</taxon>
        <taxon>Lophotrochozoa</taxon>
        <taxon>Mollusca</taxon>
        <taxon>Gastropoda</taxon>
        <taxon>Patellogastropoda</taxon>
        <taxon>Lottioidea</taxon>
        <taxon>Lottiidae</taxon>
        <taxon>Lottia</taxon>
    </lineage>
</organism>
<dbReference type="Proteomes" id="UP000030746">
    <property type="component" value="Unassembled WGS sequence"/>
</dbReference>
<evidence type="ECO:0000313" key="4">
    <source>
        <dbReference type="Proteomes" id="UP000030746"/>
    </source>
</evidence>
<evidence type="ECO:0000313" key="3">
    <source>
        <dbReference type="EMBL" id="ESO95144.1"/>
    </source>
</evidence>
<dbReference type="InterPro" id="IPR005135">
    <property type="entry name" value="Endo/exonuclease/phosphatase"/>
</dbReference>
<dbReference type="HOGENOM" id="CLU_371857_0_0_1"/>
<evidence type="ECO:0000259" key="2">
    <source>
        <dbReference type="Pfam" id="PF03372"/>
    </source>
</evidence>
<dbReference type="OMA" id="WFWILIN"/>
<feature type="compositionally biased region" description="Basic and acidic residues" evidence="1">
    <location>
        <begin position="286"/>
        <end position="303"/>
    </location>
</feature>
<dbReference type="PANTHER" id="PTHR14859:SF16">
    <property type="entry name" value="ENDONUCLEASE_EXONUCLEASE_PHOSPHATASE DOMAIN-CONTAINING PROTEIN"/>
    <property type="match status" value="1"/>
</dbReference>
<feature type="region of interest" description="Disordered" evidence="1">
    <location>
        <begin position="235"/>
        <end position="258"/>
    </location>
</feature>
<dbReference type="GO" id="GO:0016020">
    <property type="term" value="C:membrane"/>
    <property type="evidence" value="ECO:0007669"/>
    <property type="project" value="GOC"/>
</dbReference>
<proteinExistence type="predicted"/>
<dbReference type="Pfam" id="PF03372">
    <property type="entry name" value="Exo_endo_phos"/>
    <property type="match status" value="1"/>
</dbReference>
<dbReference type="InterPro" id="IPR051916">
    <property type="entry name" value="GPI-anchor_lipid_remodeler"/>
</dbReference>
<dbReference type="AlphaFoldDB" id="V4C106"/>
<dbReference type="GO" id="GO:0006506">
    <property type="term" value="P:GPI anchor biosynthetic process"/>
    <property type="evidence" value="ECO:0007669"/>
    <property type="project" value="TreeGrafter"/>
</dbReference>
<dbReference type="RefSeq" id="XP_009054332.1">
    <property type="nucleotide sequence ID" value="XM_009056084.1"/>
</dbReference>
<feature type="domain" description="Endonuclease/exonuclease/phosphatase" evidence="2">
    <location>
        <begin position="484"/>
        <end position="706"/>
    </location>
</feature>
<sequence>MECAMQENPQINRKMVRVLFGIPIQVRLLILSTHSFLVYGSVWKKELFHVSIHDEDINQAYIFYLKYLDAKGDLECMKRKGVLVFRILKIRKKIIHYTENNQGPLYVQIKVPSGVNKTLTTITVPVTFGKLISFHIEWKTMTFVQFHRVVISESRPFQFHLYSHTYDRHFYNALYQPSTCSQFIQKHFQTPPAVNTEHTDTNSHPVQDEESSSIKTKIELEIYRDKVNSVSPVLYQSPDLKKPDELQNVNNEDTADTMRSVKTIDSKSHEEVTIDNKISKVTIRMRRTDTKPSTSDDKVEKPKPVSSKDSWNPEKVESEIGRDSVHKKTDDKINEEIENTKSQPLDMEHAIDPQEKSKDYKPPIFETVIQKSEMQTYCDENSLFENDDSCSNIDGEKTKTPAIFQFVDSNGQELVAIDYNDQIIIRKKSDMCMREIKETTPLEVIIPNTQDSCPNLTWSSKLQSYWMCFIKDKPGFGCCTLSIMTYNIWFFNPLTDNSTEYVERIKRVEKILSENNVDIIGLQEVRYEEGKGGELGPNQIEYISSVLPQYQFVYQPAMLMPTSLTNGKVEEGLAILTKYEILHHDYILLFRNASNSADRHQRICLHVEINIPGVGSVHVFNTHLSLSHEARERSVKQIWSYINTFTGPKILLGDFNAEPQEKSIRYLVAKSNMVDMWPYIHGKNSPGKTFNARKRERNKRIDYIFHLQEINTEILDIQLFEEKDFGSTAASDHLPLLSTIGFNCPQNI</sequence>
<gene>
    <name evidence="3" type="ORF">LOTGIDRAFT_232223</name>
</gene>
<dbReference type="Gene3D" id="3.60.10.10">
    <property type="entry name" value="Endonuclease/exonuclease/phosphatase"/>
    <property type="match status" value="1"/>
</dbReference>